<evidence type="ECO:0000256" key="4">
    <source>
        <dbReference type="ARBA" id="ARBA00023110"/>
    </source>
</evidence>
<dbReference type="SUPFAM" id="SSF54534">
    <property type="entry name" value="FKBP-like"/>
    <property type="match status" value="2"/>
</dbReference>
<dbReference type="Pfam" id="PF13616">
    <property type="entry name" value="Rotamase_3"/>
    <property type="match status" value="1"/>
</dbReference>
<dbReference type="InterPro" id="IPR050280">
    <property type="entry name" value="OMP_Chaperone_SurA"/>
</dbReference>
<reference evidence="9 10" key="1">
    <citation type="submission" date="2016-08" db="EMBL/GenBank/DDBJ databases">
        <authorList>
            <person name="Seilhamer J.J."/>
        </authorList>
    </citation>
    <scope>NUCLEOTIDE SEQUENCE [LARGE SCALE GENOMIC DNA]</scope>
    <source>
        <strain evidence="9 10">PH27A</strain>
    </source>
</reference>
<feature type="domain" description="PpiC" evidence="8">
    <location>
        <begin position="277"/>
        <end position="376"/>
    </location>
</feature>
<evidence type="ECO:0000313" key="9">
    <source>
        <dbReference type="EMBL" id="ODC05129.1"/>
    </source>
</evidence>
<keyword evidence="10" id="KW-1185">Reference proteome</keyword>
<dbReference type="Gene3D" id="3.10.50.40">
    <property type="match status" value="2"/>
</dbReference>
<dbReference type="GO" id="GO:0043165">
    <property type="term" value="P:Gram-negative-bacterium-type cell outer membrane assembly"/>
    <property type="evidence" value="ECO:0007669"/>
    <property type="project" value="InterPro"/>
</dbReference>
<keyword evidence="4 7" id="KW-0697">Rotamase</keyword>
<comment type="function">
    <text evidence="7">Chaperone involved in the correct folding and assembly of outer membrane proteins. Recognizes specific patterns of aromatic residues and the orientation of their side chains, which are found more frequently in integral outer membrane proteins. May act in both early periplasmic and late outer membrane-associated steps of protein maturation.</text>
</comment>
<dbReference type="NCBIfam" id="NF008038">
    <property type="entry name" value="PRK10770.1"/>
    <property type="match status" value="1"/>
</dbReference>
<comment type="caution">
    <text evidence="9">The sequence shown here is derived from an EMBL/GenBank/DDBJ whole genome shotgun (WGS) entry which is preliminary data.</text>
</comment>
<dbReference type="InterPro" id="IPR027304">
    <property type="entry name" value="Trigger_fact/SurA_dom_sf"/>
</dbReference>
<dbReference type="InterPro" id="IPR023034">
    <property type="entry name" value="PPIase_SurA"/>
</dbReference>
<dbReference type="AlphaFoldDB" id="A0A1E2VDQ2"/>
<dbReference type="Proteomes" id="UP000094291">
    <property type="component" value="Unassembled WGS sequence"/>
</dbReference>
<dbReference type="InterPro" id="IPR000297">
    <property type="entry name" value="PPIase_PpiC"/>
</dbReference>
<dbReference type="GO" id="GO:0003755">
    <property type="term" value="F:peptidyl-prolyl cis-trans isomerase activity"/>
    <property type="evidence" value="ECO:0007669"/>
    <property type="project" value="UniProtKB-UniRule"/>
</dbReference>
<dbReference type="PANTHER" id="PTHR47637">
    <property type="entry name" value="CHAPERONE SURA"/>
    <property type="match status" value="1"/>
</dbReference>
<dbReference type="SUPFAM" id="SSF109998">
    <property type="entry name" value="Triger factor/SurA peptide-binding domain-like"/>
    <property type="match status" value="1"/>
</dbReference>
<keyword evidence="6 7" id="KW-0413">Isomerase</keyword>
<dbReference type="InterPro" id="IPR015391">
    <property type="entry name" value="SurA_N"/>
</dbReference>
<evidence type="ECO:0000256" key="1">
    <source>
        <dbReference type="ARBA" id="ARBA00022729"/>
    </source>
</evidence>
<dbReference type="EC" id="5.2.1.8" evidence="7"/>
<evidence type="ECO:0000256" key="6">
    <source>
        <dbReference type="ARBA" id="ARBA00023235"/>
    </source>
</evidence>
<dbReference type="GO" id="GO:0042277">
    <property type="term" value="F:peptide binding"/>
    <property type="evidence" value="ECO:0007669"/>
    <property type="project" value="InterPro"/>
</dbReference>
<sequence length="421" mass="47202">MLVVLASSVLAASVQAEEVPLDRVVAVVDDEAVMQSELDARLQSVRVQLRDQGITPPSEQALRKQVLDRLVLDTIQLQMADRAGLEVDEEQLNAAIQRIARSNRMSLSQFRQTLAQEGIQYPVFRRQIRDQMLISQLRQQRVGDRVQITPAEVEQFMSSPEAIKHDPREFRVAHILIRLPEAPSPEQVAEAQDRAQALLTQIRNGADFNQVALQDSSGEQALSGGDLGWRNALSLPSIFADEVVTMSVGDVAGPLRSSSGFHLIKLVDVRGNQQHLVQQTRVRHILLAPNAVRNDQETLALAKRLRQQLKNGADFAALAAEYSDDKGSKQAGGELGWMAADQVVPAFAQAMESLSPGEISAPVKSRFGWHIIEVEQRRQSDVADRLRQQQVQQLLFQRRFEEELQNWLREIRQDAYVEIKN</sequence>
<dbReference type="HAMAP" id="MF_01183">
    <property type="entry name" value="Chaperone_SurA"/>
    <property type="match status" value="1"/>
</dbReference>
<comment type="catalytic activity">
    <reaction evidence="7">
        <text>[protein]-peptidylproline (omega=180) = [protein]-peptidylproline (omega=0)</text>
        <dbReference type="Rhea" id="RHEA:16237"/>
        <dbReference type="Rhea" id="RHEA-COMP:10747"/>
        <dbReference type="Rhea" id="RHEA-COMP:10748"/>
        <dbReference type="ChEBI" id="CHEBI:83833"/>
        <dbReference type="ChEBI" id="CHEBI:83834"/>
        <dbReference type="EC" id="5.2.1.8"/>
    </reaction>
</comment>
<dbReference type="GO" id="GO:0051082">
    <property type="term" value="F:unfolded protein binding"/>
    <property type="evidence" value="ECO:0007669"/>
    <property type="project" value="UniProtKB-UniRule"/>
</dbReference>
<evidence type="ECO:0000259" key="8">
    <source>
        <dbReference type="PROSITE" id="PS50198"/>
    </source>
</evidence>
<keyword evidence="5 7" id="KW-0143">Chaperone</keyword>
<evidence type="ECO:0000313" key="10">
    <source>
        <dbReference type="Proteomes" id="UP000094291"/>
    </source>
</evidence>
<keyword evidence="2 7" id="KW-0677">Repeat</keyword>
<evidence type="ECO:0000256" key="2">
    <source>
        <dbReference type="ARBA" id="ARBA00022737"/>
    </source>
</evidence>
<comment type="domain">
    <text evidence="7">The PPIase activity resides only in the second parvulin domain. The N-terminal region and the C-terminal tail are necessary and sufficient for the chaperone activity of SurA. The PPIase activity is dispensable for SurA to function as a chaperone. The N-terminal region and the C-terminal tail are also required for porin recognition.</text>
</comment>
<dbReference type="PROSITE" id="PS50198">
    <property type="entry name" value="PPIC_PPIASE_2"/>
    <property type="match status" value="2"/>
</dbReference>
<keyword evidence="1 7" id="KW-0732">Signal</keyword>
<dbReference type="GO" id="GO:0050821">
    <property type="term" value="P:protein stabilization"/>
    <property type="evidence" value="ECO:0007669"/>
    <property type="project" value="InterPro"/>
</dbReference>
<dbReference type="GO" id="GO:0006457">
    <property type="term" value="P:protein folding"/>
    <property type="evidence" value="ECO:0007669"/>
    <property type="project" value="UniProtKB-UniRule"/>
</dbReference>
<dbReference type="Gene3D" id="1.10.4030.10">
    <property type="entry name" value="Porin chaperone SurA, peptide-binding domain"/>
    <property type="match status" value="1"/>
</dbReference>
<evidence type="ECO:0000256" key="7">
    <source>
        <dbReference type="HAMAP-Rule" id="MF_01183"/>
    </source>
</evidence>
<name>A0A1E2VDQ2_9GAMM</name>
<dbReference type="InterPro" id="IPR046357">
    <property type="entry name" value="PPIase_dom_sf"/>
</dbReference>
<dbReference type="PANTHER" id="PTHR47637:SF1">
    <property type="entry name" value="CHAPERONE SURA"/>
    <property type="match status" value="1"/>
</dbReference>
<dbReference type="Pfam" id="PF09312">
    <property type="entry name" value="SurA_N"/>
    <property type="match status" value="1"/>
</dbReference>
<comment type="subcellular location">
    <subcellularLocation>
        <location evidence="7">Periplasm</location>
    </subcellularLocation>
    <text evidence="7">Is capable of associating with the outer membrane.</text>
</comment>
<protein>
    <recommendedName>
        <fullName evidence="7">Chaperone SurA</fullName>
    </recommendedName>
    <alternativeName>
        <fullName evidence="7">Peptidyl-prolyl cis-trans isomerase SurA</fullName>
        <shortName evidence="7">PPIase SurA</shortName>
        <ecNumber evidence="7">5.2.1.8</ecNumber>
    </alternativeName>
    <alternativeName>
        <fullName evidence="7">Rotamase SurA</fullName>
    </alternativeName>
</protein>
<dbReference type="STRING" id="197479.BFW38_02320"/>
<feature type="domain" description="PpiC" evidence="8">
    <location>
        <begin position="167"/>
        <end position="268"/>
    </location>
</feature>
<accession>A0A1E2VDQ2</accession>
<dbReference type="PROSITE" id="PS01096">
    <property type="entry name" value="PPIC_PPIASE_1"/>
    <property type="match status" value="1"/>
</dbReference>
<organism evidence="9 10">
    <name type="scientific">Terasakiispira papahanaumokuakeensis</name>
    <dbReference type="NCBI Taxonomy" id="197479"/>
    <lineage>
        <taxon>Bacteria</taxon>
        <taxon>Pseudomonadati</taxon>
        <taxon>Pseudomonadota</taxon>
        <taxon>Gammaproteobacteria</taxon>
        <taxon>Oceanospirillales</taxon>
        <taxon>Terasakiispira</taxon>
    </lineage>
</organism>
<dbReference type="GO" id="GO:0030288">
    <property type="term" value="C:outer membrane-bounded periplasmic space"/>
    <property type="evidence" value="ECO:0007669"/>
    <property type="project" value="InterPro"/>
</dbReference>
<evidence type="ECO:0000256" key="3">
    <source>
        <dbReference type="ARBA" id="ARBA00022764"/>
    </source>
</evidence>
<keyword evidence="3 7" id="KW-0574">Periplasm</keyword>
<dbReference type="EMBL" id="MDTQ01000001">
    <property type="protein sequence ID" value="ODC05129.1"/>
    <property type="molecule type" value="Genomic_DNA"/>
</dbReference>
<gene>
    <name evidence="7" type="primary">surA</name>
    <name evidence="9" type="ORF">BFW38_02320</name>
</gene>
<dbReference type="Pfam" id="PF00639">
    <property type="entry name" value="Rotamase"/>
    <property type="match status" value="1"/>
</dbReference>
<dbReference type="InterPro" id="IPR023058">
    <property type="entry name" value="PPIase_PpiC_CS"/>
</dbReference>
<proteinExistence type="inferred from homology"/>
<evidence type="ECO:0000256" key="5">
    <source>
        <dbReference type="ARBA" id="ARBA00023186"/>
    </source>
</evidence>